<dbReference type="Gene3D" id="1.20.58.2220">
    <property type="entry name" value="Formin, FH2 domain"/>
    <property type="match status" value="1"/>
</dbReference>
<dbReference type="InterPro" id="IPR042201">
    <property type="entry name" value="FH2_Formin_sf"/>
</dbReference>
<dbReference type="SMART" id="SM00498">
    <property type="entry name" value="FH2"/>
    <property type="match status" value="1"/>
</dbReference>
<dbReference type="EMBL" id="JBDFQZ010000012">
    <property type="protein sequence ID" value="KAK9673118.1"/>
    <property type="molecule type" value="Genomic_DNA"/>
</dbReference>
<dbReference type="InterPro" id="IPR015425">
    <property type="entry name" value="FH2_Formin"/>
</dbReference>
<evidence type="ECO:0000256" key="4">
    <source>
        <dbReference type="SAM" id="Phobius"/>
    </source>
</evidence>
<dbReference type="Pfam" id="PF02181">
    <property type="entry name" value="FH2"/>
    <property type="match status" value="1"/>
</dbReference>
<dbReference type="PANTHER" id="PTHR23213:SF177">
    <property type="entry name" value="FORMIN-LIKE PROTEIN 11"/>
    <property type="match status" value="1"/>
</dbReference>
<gene>
    <name evidence="6" type="ORF">RND81_12G147500</name>
</gene>
<dbReference type="Proteomes" id="UP001443914">
    <property type="component" value="Unassembled WGS sequence"/>
</dbReference>
<dbReference type="SUPFAM" id="SSF101447">
    <property type="entry name" value="Formin homology 2 domain (FH2 domain)"/>
    <property type="match status" value="1"/>
</dbReference>
<feature type="domain" description="FH2" evidence="5">
    <location>
        <begin position="332"/>
        <end position="722"/>
    </location>
</feature>
<keyword evidence="4" id="KW-0472">Membrane</keyword>
<keyword evidence="7" id="KW-1185">Reference proteome</keyword>
<evidence type="ECO:0000256" key="2">
    <source>
        <dbReference type="RuleBase" id="RU361260"/>
    </source>
</evidence>
<accession>A0AAW1HAQ2</accession>
<sequence length="722" mass="81077">MKNKQKTNVFNMIVVTVFFVIIVITVHKSSETASEKSETFLLEKFRILSELITLHKETRSPAPAPAPLFGLVLTPPVNFHRRHRPPRPRPLLPLHKFSVHHKQNDKQQKNFILAVILPTVMVLLLLALGVFFTCRRFKRQKKVSNKTTPLCSNESGKSVRSKSAKKVSHDSSIDMFYLNAITSVLEPELLCLRPSVGKVSRASPARNNLEREVVENGLREITLAEILSIPEYPESSKNDPDDQRFSTVDKVFDSDTHFSEIESYHSFSNSRSSSTSKILPKSSPRNSDPILGSIEVTETGVCSSPSALEVREGLSTIPPPVPPPCPPTLTPNGKDDNPLPKLKPLHWDKVRATSSRSMVWDKLSCSSFELDEETIESLFGYSLMTMFTNPERKSKIPSPSKHKHVLEPKRLQNITILSKALNVTSEEVCEALVQGDGLCTQQLEVLVKMEPTKDEQIKLSNYNGEIDELGSAEKLVKEMLKIPYAFKRVEAMLYKFNYEDEVVHLRNSFSMLEEACKELRSNRLFLKLLEAVLKTGNRMNVGTTRGGAKAFKLDALLKLADVKGTDGKTTLLHFVVQEISRSEGLDLVSGLSTELHNVKRTASLNVDVLATSVSNLLDGTLKLKQLLNTDLIAAKDSFVNVMQTFISKAEYDLQELQTTENSVLLSVRQITEYYHGNVSRDEANPLRIFVVVRDFLGMLDQVCKELKTLKNPRSPNPINFLK</sequence>
<evidence type="ECO:0000256" key="3">
    <source>
        <dbReference type="SAM" id="MobiDB-lite"/>
    </source>
</evidence>
<comment type="similarity">
    <text evidence="1">Belongs to the formin-like family. Class-I subfamily.</text>
</comment>
<dbReference type="PROSITE" id="PS51444">
    <property type="entry name" value="FH2"/>
    <property type="match status" value="1"/>
</dbReference>
<feature type="compositionally biased region" description="Low complexity" evidence="3">
    <location>
        <begin position="264"/>
        <end position="284"/>
    </location>
</feature>
<evidence type="ECO:0000313" key="7">
    <source>
        <dbReference type="Proteomes" id="UP001443914"/>
    </source>
</evidence>
<keyword evidence="4" id="KW-0812">Transmembrane</keyword>
<proteinExistence type="inferred from homology"/>
<comment type="caution">
    <text evidence="6">The sequence shown here is derived from an EMBL/GenBank/DDBJ whole genome shotgun (WGS) entry which is preliminary data.</text>
</comment>
<dbReference type="InterPro" id="IPR027643">
    <property type="entry name" value="Formin-like_plant"/>
</dbReference>
<name>A0AAW1HAQ2_SAPOF</name>
<evidence type="ECO:0000313" key="6">
    <source>
        <dbReference type="EMBL" id="KAK9673118.1"/>
    </source>
</evidence>
<evidence type="ECO:0000259" key="5">
    <source>
        <dbReference type="PROSITE" id="PS51444"/>
    </source>
</evidence>
<evidence type="ECO:0000256" key="1">
    <source>
        <dbReference type="ARBA" id="ARBA00025793"/>
    </source>
</evidence>
<feature type="region of interest" description="Disordered" evidence="3">
    <location>
        <begin position="264"/>
        <end position="291"/>
    </location>
</feature>
<organism evidence="6 7">
    <name type="scientific">Saponaria officinalis</name>
    <name type="common">Common soapwort</name>
    <name type="synonym">Lychnis saponaria</name>
    <dbReference type="NCBI Taxonomy" id="3572"/>
    <lineage>
        <taxon>Eukaryota</taxon>
        <taxon>Viridiplantae</taxon>
        <taxon>Streptophyta</taxon>
        <taxon>Embryophyta</taxon>
        <taxon>Tracheophyta</taxon>
        <taxon>Spermatophyta</taxon>
        <taxon>Magnoliopsida</taxon>
        <taxon>eudicotyledons</taxon>
        <taxon>Gunneridae</taxon>
        <taxon>Pentapetalae</taxon>
        <taxon>Caryophyllales</taxon>
        <taxon>Caryophyllaceae</taxon>
        <taxon>Caryophylleae</taxon>
        <taxon>Saponaria</taxon>
    </lineage>
</organism>
<keyword evidence="4" id="KW-1133">Transmembrane helix</keyword>
<dbReference type="GO" id="GO:0051015">
    <property type="term" value="F:actin filament binding"/>
    <property type="evidence" value="ECO:0007669"/>
    <property type="project" value="InterPro"/>
</dbReference>
<dbReference type="PANTHER" id="PTHR23213">
    <property type="entry name" value="FORMIN-RELATED"/>
    <property type="match status" value="1"/>
</dbReference>
<feature type="transmembrane region" description="Helical" evidence="4">
    <location>
        <begin position="111"/>
        <end position="132"/>
    </location>
</feature>
<reference evidence="6" key="1">
    <citation type="submission" date="2024-03" db="EMBL/GenBank/DDBJ databases">
        <title>WGS assembly of Saponaria officinalis var. Norfolk2.</title>
        <authorList>
            <person name="Jenkins J."/>
            <person name="Shu S."/>
            <person name="Grimwood J."/>
            <person name="Barry K."/>
            <person name="Goodstein D."/>
            <person name="Schmutz J."/>
            <person name="Leebens-Mack J."/>
            <person name="Osbourn A."/>
        </authorList>
    </citation>
    <scope>NUCLEOTIDE SEQUENCE [LARGE SCALE GENOMIC DNA]</scope>
    <source>
        <strain evidence="6">JIC</strain>
    </source>
</reference>
<feature type="transmembrane region" description="Helical" evidence="4">
    <location>
        <begin position="9"/>
        <end position="27"/>
    </location>
</feature>
<protein>
    <recommendedName>
        <fullName evidence="2">Formin-like protein</fullName>
    </recommendedName>
</protein>
<dbReference type="GO" id="GO:0045010">
    <property type="term" value="P:actin nucleation"/>
    <property type="evidence" value="ECO:0007669"/>
    <property type="project" value="InterPro"/>
</dbReference>
<dbReference type="AlphaFoldDB" id="A0AAW1HAQ2"/>